<dbReference type="EMBL" id="JAHRIQ010022307">
    <property type="protein sequence ID" value="MEQ2227573.1"/>
    <property type="molecule type" value="Genomic_DNA"/>
</dbReference>
<comment type="caution">
    <text evidence="1">The sequence shown here is derived from an EMBL/GenBank/DDBJ whole genome shotgun (WGS) entry which is preliminary data.</text>
</comment>
<reference evidence="1 2" key="1">
    <citation type="submission" date="2021-06" db="EMBL/GenBank/DDBJ databases">
        <authorList>
            <person name="Palmer J.M."/>
        </authorList>
    </citation>
    <scope>NUCLEOTIDE SEQUENCE [LARGE SCALE GENOMIC DNA]</scope>
    <source>
        <strain evidence="2">if_2019</strain>
        <tissue evidence="1">Muscle</tissue>
    </source>
</reference>
<name>A0ABV0T771_9TELE</name>
<sequence length="124" mass="14213">MHKLSTRESLFVYPVFIHKKGKLRYKHCFTFSEACRSKLCSRKVPAETQSLQAESEGRITAPHHRRYGNVQLVGGQNEPSFIHSYGGYLEANPLFMELSSNVFVTRTTPPQHNSNEVSFGQRRI</sequence>
<evidence type="ECO:0000313" key="2">
    <source>
        <dbReference type="Proteomes" id="UP001482620"/>
    </source>
</evidence>
<protein>
    <submittedName>
        <fullName evidence="1">Uncharacterized protein</fullName>
    </submittedName>
</protein>
<accession>A0ABV0T771</accession>
<dbReference type="Proteomes" id="UP001482620">
    <property type="component" value="Unassembled WGS sequence"/>
</dbReference>
<organism evidence="1 2">
    <name type="scientific">Ilyodon furcidens</name>
    <name type="common">goldbreast splitfin</name>
    <dbReference type="NCBI Taxonomy" id="33524"/>
    <lineage>
        <taxon>Eukaryota</taxon>
        <taxon>Metazoa</taxon>
        <taxon>Chordata</taxon>
        <taxon>Craniata</taxon>
        <taxon>Vertebrata</taxon>
        <taxon>Euteleostomi</taxon>
        <taxon>Actinopterygii</taxon>
        <taxon>Neopterygii</taxon>
        <taxon>Teleostei</taxon>
        <taxon>Neoteleostei</taxon>
        <taxon>Acanthomorphata</taxon>
        <taxon>Ovalentaria</taxon>
        <taxon>Atherinomorphae</taxon>
        <taxon>Cyprinodontiformes</taxon>
        <taxon>Goodeidae</taxon>
        <taxon>Ilyodon</taxon>
    </lineage>
</organism>
<proteinExistence type="predicted"/>
<evidence type="ECO:0000313" key="1">
    <source>
        <dbReference type="EMBL" id="MEQ2227573.1"/>
    </source>
</evidence>
<keyword evidence="2" id="KW-1185">Reference proteome</keyword>
<gene>
    <name evidence="1" type="ORF">ILYODFUR_038983</name>
</gene>